<keyword evidence="6 15" id="KW-0418">Kinase</keyword>
<evidence type="ECO:0000256" key="9">
    <source>
        <dbReference type="ARBA" id="ARBA00064003"/>
    </source>
</evidence>
<evidence type="ECO:0000259" key="14">
    <source>
        <dbReference type="PROSITE" id="PS50110"/>
    </source>
</evidence>
<evidence type="ECO:0000256" key="11">
    <source>
        <dbReference type="PROSITE-ProRule" id="PRU00169"/>
    </source>
</evidence>
<feature type="domain" description="Histidine kinase" evidence="13">
    <location>
        <begin position="258"/>
        <end position="479"/>
    </location>
</feature>
<dbReference type="SUPFAM" id="SSF52172">
    <property type="entry name" value="CheY-like"/>
    <property type="match status" value="1"/>
</dbReference>
<dbReference type="SMART" id="SM00387">
    <property type="entry name" value="HATPase_c"/>
    <property type="match status" value="1"/>
</dbReference>
<comment type="subunit">
    <text evidence="9">At low DSF concentrations, interacts with RpfF.</text>
</comment>
<reference evidence="15 16" key="1">
    <citation type="submission" date="2014-01" db="EMBL/GenBank/DDBJ databases">
        <title>Full genme sequencing of cellulolytic bacterium Gynuella sunshinyii YC6258T gen. nov., sp. nov.</title>
        <authorList>
            <person name="Khan H."/>
            <person name="Chung E.J."/>
            <person name="Chung Y.R."/>
        </authorList>
    </citation>
    <scope>NUCLEOTIDE SEQUENCE [LARGE SCALE GENOMIC DNA]</scope>
    <source>
        <strain evidence="15 16">YC6258</strain>
    </source>
</reference>
<evidence type="ECO:0000256" key="3">
    <source>
        <dbReference type="ARBA" id="ARBA00022553"/>
    </source>
</evidence>
<dbReference type="KEGG" id="gsn:YC6258_01573"/>
<keyword evidence="16" id="KW-1185">Reference proteome</keyword>
<dbReference type="CDD" id="cd00082">
    <property type="entry name" value="HisKA"/>
    <property type="match status" value="1"/>
</dbReference>
<dbReference type="CDD" id="cd17546">
    <property type="entry name" value="REC_hyHK_CKI1_RcsC-like"/>
    <property type="match status" value="1"/>
</dbReference>
<dbReference type="GO" id="GO:0005524">
    <property type="term" value="F:ATP binding"/>
    <property type="evidence" value="ECO:0007669"/>
    <property type="project" value="UniProtKB-KW"/>
</dbReference>
<protein>
    <recommendedName>
        <fullName evidence="10">Sensory/regulatory protein RpfC</fullName>
        <ecNumber evidence="2">2.7.13.3</ecNumber>
    </recommendedName>
</protein>
<dbReference type="STRING" id="1445510.YC6258_01573"/>
<feature type="modified residue" description="4-aspartylphosphate" evidence="11">
    <location>
        <position position="553"/>
    </location>
</feature>
<dbReference type="CDD" id="cd16922">
    <property type="entry name" value="HATPase_EvgS-ArcB-TorS-like"/>
    <property type="match status" value="1"/>
</dbReference>
<keyword evidence="12" id="KW-1133">Transmembrane helix</keyword>
<evidence type="ECO:0000256" key="10">
    <source>
        <dbReference type="ARBA" id="ARBA00068150"/>
    </source>
</evidence>
<accession>A0A0C5VH99</accession>
<dbReference type="InterPro" id="IPR036890">
    <property type="entry name" value="HATPase_C_sf"/>
</dbReference>
<organism evidence="15 16">
    <name type="scientific">Gynuella sunshinyii YC6258</name>
    <dbReference type="NCBI Taxonomy" id="1445510"/>
    <lineage>
        <taxon>Bacteria</taxon>
        <taxon>Pseudomonadati</taxon>
        <taxon>Pseudomonadota</taxon>
        <taxon>Gammaproteobacteria</taxon>
        <taxon>Oceanospirillales</taxon>
        <taxon>Saccharospirillaceae</taxon>
        <taxon>Gynuella</taxon>
    </lineage>
</organism>
<dbReference type="SUPFAM" id="SSF55874">
    <property type="entry name" value="ATPase domain of HSP90 chaperone/DNA topoisomerase II/histidine kinase"/>
    <property type="match status" value="1"/>
</dbReference>
<evidence type="ECO:0000256" key="12">
    <source>
        <dbReference type="SAM" id="Phobius"/>
    </source>
</evidence>
<dbReference type="FunFam" id="3.30.565.10:FF:000010">
    <property type="entry name" value="Sensor histidine kinase RcsC"/>
    <property type="match status" value="1"/>
</dbReference>
<dbReference type="Proteomes" id="UP000032266">
    <property type="component" value="Chromosome"/>
</dbReference>
<dbReference type="EC" id="2.7.13.3" evidence="2"/>
<dbReference type="InterPro" id="IPR005467">
    <property type="entry name" value="His_kinase_dom"/>
</dbReference>
<dbReference type="Pfam" id="PF02518">
    <property type="entry name" value="HATPase_c"/>
    <property type="match status" value="1"/>
</dbReference>
<dbReference type="SMART" id="SM00388">
    <property type="entry name" value="HisKA"/>
    <property type="match status" value="1"/>
</dbReference>
<evidence type="ECO:0000256" key="8">
    <source>
        <dbReference type="ARBA" id="ARBA00023012"/>
    </source>
</evidence>
<evidence type="ECO:0000256" key="4">
    <source>
        <dbReference type="ARBA" id="ARBA00022679"/>
    </source>
</evidence>
<keyword evidence="4" id="KW-0808">Transferase</keyword>
<gene>
    <name evidence="15" type="ORF">YC6258_01573</name>
</gene>
<feature type="transmembrane region" description="Helical" evidence="12">
    <location>
        <begin position="200"/>
        <end position="222"/>
    </location>
</feature>
<comment type="catalytic activity">
    <reaction evidence="1">
        <text>ATP + protein L-histidine = ADP + protein N-phospho-L-histidine.</text>
        <dbReference type="EC" id="2.7.13.3"/>
    </reaction>
</comment>
<dbReference type="Gene3D" id="1.10.287.130">
    <property type="match status" value="1"/>
</dbReference>
<dbReference type="InterPro" id="IPR003594">
    <property type="entry name" value="HATPase_dom"/>
</dbReference>
<evidence type="ECO:0000259" key="13">
    <source>
        <dbReference type="PROSITE" id="PS50109"/>
    </source>
</evidence>
<dbReference type="Pfam" id="PF00072">
    <property type="entry name" value="Response_reg"/>
    <property type="match status" value="1"/>
</dbReference>
<evidence type="ECO:0000256" key="7">
    <source>
        <dbReference type="ARBA" id="ARBA00022840"/>
    </source>
</evidence>
<name>A0A0C5VH99_9GAMM</name>
<keyword evidence="12" id="KW-0472">Membrane</keyword>
<feature type="domain" description="Response regulatory" evidence="14">
    <location>
        <begin position="504"/>
        <end position="620"/>
    </location>
</feature>
<keyword evidence="3 11" id="KW-0597">Phosphoprotein</keyword>
<dbReference type="HOGENOM" id="CLU_000445_114_75_6"/>
<dbReference type="EMBL" id="CP007142">
    <property type="protein sequence ID" value="AJQ93621.1"/>
    <property type="molecule type" value="Genomic_DNA"/>
</dbReference>
<keyword evidence="5" id="KW-0547">Nucleotide-binding</keyword>
<dbReference type="InterPro" id="IPR003661">
    <property type="entry name" value="HisK_dim/P_dom"/>
</dbReference>
<evidence type="ECO:0000256" key="6">
    <source>
        <dbReference type="ARBA" id="ARBA00022777"/>
    </source>
</evidence>
<dbReference type="OrthoDB" id="6724607at2"/>
<sequence length="628" mass="71165">MWLTENVDRMFQMNLKGRWKFALFTVGYIVSCLIFILYLYWQAKTIIDENINNKLYHGALMATAALGNDYHDHLTSKSSKTENEDWIAIRTLSDYAKRLGLSFIYTVIKKNDQIILVSSSASQEELQNGTYVRFFDPYPDASAELINTFDTQKITWVEYSDHWGDFRAVFVPMRSRDGTPYVAGAEVSLKEYQQSLRSEALGLVGFAVFLFVAFGVLVSLYLHRIHNLYRLRLNAVELEKARDKAEAENHAKSEFVAIMSHEIRTPLNGIVGASELLEHSTLDHKQREYLGIVQACTQSLVMIVSDVLDLAKIESGKLELDFSTFALRPMIQTTLDIIRPQVKQPEVRLICRIDEDVPEFIHADEKHLRQVLTNLLGNAAKFTEIGEVALKVSTHQEVEQQIELLFEVQDTGIGIDDQGIQRLFQPFTQVSRSSEHRYGGTGLGLAICKRLVNAMGGDIRVHSSLGDGSTFFFNLITQIPATPTQLHGNRDSQDDKDDVETSLTILLAEDNAVNQQLMKMMLKKLGHVVRIVGNGYEALQAVEMQPYDAILMDINMPELDGRETTVRLRQMNLKPEPYVIAYTADAVAENHQHLKSCGMNDVLVKPVRMKDLERALQRVRRAVTSMES</sequence>
<dbReference type="AlphaFoldDB" id="A0A0C5VH99"/>
<dbReference type="PROSITE" id="PS50109">
    <property type="entry name" value="HIS_KIN"/>
    <property type="match status" value="1"/>
</dbReference>
<evidence type="ECO:0000313" key="16">
    <source>
        <dbReference type="Proteomes" id="UP000032266"/>
    </source>
</evidence>
<evidence type="ECO:0000256" key="1">
    <source>
        <dbReference type="ARBA" id="ARBA00000085"/>
    </source>
</evidence>
<dbReference type="Pfam" id="PF00512">
    <property type="entry name" value="HisKA"/>
    <property type="match status" value="1"/>
</dbReference>
<dbReference type="FunFam" id="1.10.287.130:FF:000002">
    <property type="entry name" value="Two-component osmosensing histidine kinase"/>
    <property type="match status" value="1"/>
</dbReference>
<dbReference type="Gene3D" id="3.30.565.10">
    <property type="entry name" value="Histidine kinase-like ATPase, C-terminal domain"/>
    <property type="match status" value="1"/>
</dbReference>
<keyword evidence="7" id="KW-0067">ATP-binding</keyword>
<keyword evidence="8" id="KW-0902">Two-component regulatory system</keyword>
<dbReference type="Gene3D" id="3.40.50.2300">
    <property type="match status" value="1"/>
</dbReference>
<dbReference type="InterPro" id="IPR004358">
    <property type="entry name" value="Sig_transdc_His_kin-like_C"/>
</dbReference>
<dbReference type="PANTHER" id="PTHR45339">
    <property type="entry name" value="HYBRID SIGNAL TRANSDUCTION HISTIDINE KINASE J"/>
    <property type="match status" value="1"/>
</dbReference>
<evidence type="ECO:0000313" key="15">
    <source>
        <dbReference type="EMBL" id="AJQ93621.1"/>
    </source>
</evidence>
<evidence type="ECO:0000256" key="2">
    <source>
        <dbReference type="ARBA" id="ARBA00012438"/>
    </source>
</evidence>
<dbReference type="SMART" id="SM00448">
    <property type="entry name" value="REC"/>
    <property type="match status" value="1"/>
</dbReference>
<dbReference type="GO" id="GO:0000155">
    <property type="term" value="F:phosphorelay sensor kinase activity"/>
    <property type="evidence" value="ECO:0007669"/>
    <property type="project" value="InterPro"/>
</dbReference>
<dbReference type="PANTHER" id="PTHR45339:SF1">
    <property type="entry name" value="HYBRID SIGNAL TRANSDUCTION HISTIDINE KINASE J"/>
    <property type="match status" value="1"/>
</dbReference>
<proteinExistence type="predicted"/>
<dbReference type="InterPro" id="IPR011006">
    <property type="entry name" value="CheY-like_superfamily"/>
</dbReference>
<dbReference type="InterPro" id="IPR001789">
    <property type="entry name" value="Sig_transdc_resp-reg_receiver"/>
</dbReference>
<dbReference type="PRINTS" id="PR00344">
    <property type="entry name" value="BCTRLSENSOR"/>
</dbReference>
<feature type="transmembrane region" description="Helical" evidence="12">
    <location>
        <begin position="21"/>
        <end position="41"/>
    </location>
</feature>
<keyword evidence="12" id="KW-0812">Transmembrane</keyword>
<dbReference type="SUPFAM" id="SSF47384">
    <property type="entry name" value="Homodimeric domain of signal transducing histidine kinase"/>
    <property type="match status" value="1"/>
</dbReference>
<dbReference type="PROSITE" id="PS50110">
    <property type="entry name" value="RESPONSE_REGULATORY"/>
    <property type="match status" value="1"/>
</dbReference>
<evidence type="ECO:0000256" key="5">
    <source>
        <dbReference type="ARBA" id="ARBA00022741"/>
    </source>
</evidence>
<dbReference type="InterPro" id="IPR036097">
    <property type="entry name" value="HisK_dim/P_sf"/>
</dbReference>